<feature type="domain" description="Mannitol dehydrogenase C-terminal" evidence="3">
    <location>
        <begin position="300"/>
        <end position="484"/>
    </location>
</feature>
<dbReference type="RefSeq" id="WP_265280919.1">
    <property type="nucleotide sequence ID" value="NZ_QZCW01000001.1"/>
</dbReference>
<dbReference type="InterPro" id="IPR013328">
    <property type="entry name" value="6PGD_dom2"/>
</dbReference>
<dbReference type="InterPro" id="IPR013131">
    <property type="entry name" value="Mannitol_DH_N"/>
</dbReference>
<organism evidence="4 5">
    <name type="scientific">Verminephrobacter aporrectodeae subsp. tuberculatae</name>
    <dbReference type="NCBI Taxonomy" id="1110392"/>
    <lineage>
        <taxon>Bacteria</taxon>
        <taxon>Pseudomonadati</taxon>
        <taxon>Pseudomonadota</taxon>
        <taxon>Betaproteobacteria</taxon>
        <taxon>Burkholderiales</taxon>
        <taxon>Comamonadaceae</taxon>
        <taxon>Verminephrobacter</taxon>
    </lineage>
</organism>
<dbReference type="PANTHER" id="PTHR43362">
    <property type="entry name" value="MANNITOL DEHYDROGENASE DSF1-RELATED"/>
    <property type="match status" value="1"/>
</dbReference>
<dbReference type="EMBL" id="QZCW01000001">
    <property type="protein sequence ID" value="MCW5320060.1"/>
    <property type="molecule type" value="Genomic_DNA"/>
</dbReference>
<feature type="domain" description="Mannitol dehydrogenase N-terminal" evidence="2">
    <location>
        <begin position="40"/>
        <end position="289"/>
    </location>
</feature>
<protein>
    <submittedName>
        <fullName evidence="4">Mannitol dehydrogenase family protein</fullName>
    </submittedName>
</protein>
<accession>A0ABT3KQI7</accession>
<dbReference type="InterPro" id="IPR036291">
    <property type="entry name" value="NAD(P)-bd_dom_sf"/>
</dbReference>
<dbReference type="Pfam" id="PF01232">
    <property type="entry name" value="Mannitol_dh"/>
    <property type="match status" value="1"/>
</dbReference>
<sequence>MNAQTHIGTGRLTPLSNATLGALGAAVAAPAYERSRLRAGIAHIGVGNFHRAHEALYVDRCLHRPGHEDWAICGIGLGDTPAARAKAEAFKRQDGLYTLSEFAPDGAVSSRVIGAMIEYLHAPSNPDAVLRKLSDPALRIVSLTITEGGYNIDEASGTFALHAPDVASDLAGNPPRTAFGFIVEALRRRMESSVAPFSIVSCDNLRHNGDTTRLAVVSFARARDAQLAEWINAKSSFPNSMVDRIAPRVSAPQRQQLNARTGIDDALHVVGERFTQWVMEDRFGAGRPDFGAAGVELRADVPAFEGIKGRLLNASHMLLAYPALLCGYRLVHEAMQDVRLANLLDRFMSLDVIPLLQAPAGVSLHAYKQQVLSRFNNAAVADQLPRIAHDGVSKIPVFHSSTLRALVDAGSDIRRAAFFLACFQRYFKGVDDQGLAFAVHEPQLSEEDRQSLLQGTDPLAVLRTTPFRALRLYDDMRFASAFLAASDAIEKSGTRQALDALLADR</sequence>
<dbReference type="Proteomes" id="UP001208935">
    <property type="component" value="Unassembled WGS sequence"/>
</dbReference>
<dbReference type="InterPro" id="IPR008927">
    <property type="entry name" value="6-PGluconate_DH-like_C_sf"/>
</dbReference>
<keyword evidence="5" id="KW-1185">Reference proteome</keyword>
<dbReference type="Gene3D" id="1.10.1040.10">
    <property type="entry name" value="N-(1-d-carboxylethyl)-l-norvaline Dehydrogenase, domain 2"/>
    <property type="match status" value="1"/>
</dbReference>
<evidence type="ECO:0000259" key="3">
    <source>
        <dbReference type="Pfam" id="PF08125"/>
    </source>
</evidence>
<comment type="caution">
    <text evidence="4">The sequence shown here is derived from an EMBL/GenBank/DDBJ whole genome shotgun (WGS) entry which is preliminary data.</text>
</comment>
<evidence type="ECO:0000313" key="4">
    <source>
        <dbReference type="EMBL" id="MCW5320060.1"/>
    </source>
</evidence>
<evidence type="ECO:0000256" key="1">
    <source>
        <dbReference type="ARBA" id="ARBA00023002"/>
    </source>
</evidence>
<dbReference type="InterPro" id="IPR013118">
    <property type="entry name" value="Mannitol_DH_C"/>
</dbReference>
<dbReference type="Gene3D" id="3.40.50.720">
    <property type="entry name" value="NAD(P)-binding Rossmann-like Domain"/>
    <property type="match status" value="1"/>
</dbReference>
<dbReference type="SUPFAM" id="SSF48179">
    <property type="entry name" value="6-phosphogluconate dehydrogenase C-terminal domain-like"/>
    <property type="match status" value="1"/>
</dbReference>
<name>A0ABT3KQI7_9BURK</name>
<evidence type="ECO:0000259" key="2">
    <source>
        <dbReference type="Pfam" id="PF01232"/>
    </source>
</evidence>
<dbReference type="InterPro" id="IPR050988">
    <property type="entry name" value="Mannitol_DH/Oxidoreductase"/>
</dbReference>
<dbReference type="InterPro" id="IPR000669">
    <property type="entry name" value="Mannitol_DH"/>
</dbReference>
<dbReference type="Pfam" id="PF08125">
    <property type="entry name" value="Mannitol_dh_C"/>
    <property type="match status" value="1"/>
</dbReference>
<proteinExistence type="predicted"/>
<dbReference type="SUPFAM" id="SSF51735">
    <property type="entry name" value="NAD(P)-binding Rossmann-fold domains"/>
    <property type="match status" value="1"/>
</dbReference>
<dbReference type="PANTHER" id="PTHR43362:SF1">
    <property type="entry name" value="MANNITOL DEHYDROGENASE 2-RELATED"/>
    <property type="match status" value="1"/>
</dbReference>
<reference evidence="5" key="1">
    <citation type="submission" date="2023-07" db="EMBL/GenBank/DDBJ databases">
        <title>Verminephrobacter genomes.</title>
        <authorList>
            <person name="Lund M.B."/>
        </authorList>
    </citation>
    <scope>NUCLEOTIDE SEQUENCE [LARGE SCALE GENOMIC DNA]</scope>
    <source>
        <strain evidence="5">AtM5-05</strain>
    </source>
</reference>
<gene>
    <name evidence="4" type="ORF">D5039_02360</name>
</gene>
<evidence type="ECO:0000313" key="5">
    <source>
        <dbReference type="Proteomes" id="UP001208935"/>
    </source>
</evidence>
<keyword evidence="1" id="KW-0560">Oxidoreductase</keyword>
<dbReference type="PRINTS" id="PR00084">
    <property type="entry name" value="MTLDHDRGNASE"/>
</dbReference>